<gene>
    <name evidence="2" type="ORF">GCM10009118_22710</name>
</gene>
<reference evidence="2 3" key="1">
    <citation type="journal article" date="2019" name="Int. J. Syst. Evol. Microbiol.">
        <title>The Global Catalogue of Microorganisms (GCM) 10K type strain sequencing project: providing services to taxonomists for standard genome sequencing and annotation.</title>
        <authorList>
            <consortium name="The Broad Institute Genomics Platform"/>
            <consortium name="The Broad Institute Genome Sequencing Center for Infectious Disease"/>
            <person name="Wu L."/>
            <person name="Ma J."/>
        </authorList>
    </citation>
    <scope>NUCLEOTIDE SEQUENCE [LARGE SCALE GENOMIC DNA]</scope>
    <source>
        <strain evidence="2 3">JCM 16083</strain>
    </source>
</reference>
<dbReference type="RefSeq" id="WP_343787772.1">
    <property type="nucleotide sequence ID" value="NZ_BAAAFH010000011.1"/>
</dbReference>
<evidence type="ECO:0000256" key="1">
    <source>
        <dbReference type="SAM" id="SignalP"/>
    </source>
</evidence>
<name>A0ABN1MR96_9FLAO</name>
<protein>
    <submittedName>
        <fullName evidence="2">Uncharacterized protein</fullName>
    </submittedName>
</protein>
<sequence>MNKWMVCLVIVLSLPVQAMSQERSFFERNNIQGEVSYVYGYGLEELREVEFIAESVEKGNVVIVSGPEHFSKKGYSNGVLDIDKHYDTACGVIKKMLQETLSENQVFFFKEKDLIYLDYFKRVDEKKFKQIRSKFVDKVDLSTTQSINKADSIDRLFLIQEFVDQYNLPEMDSLMLVHNFFKLSLDRVLEVTKSIYPTKKIIVVFNDFHYMEGIRYLLNFLPNTPNSYFFLPRKGSFDNKYSSLKVKNRIKNHKSYENYDIIDSEDLPRKLKFSKSVIFEREVLLNLGVKFIYFKELDNCMW</sequence>
<evidence type="ECO:0000313" key="2">
    <source>
        <dbReference type="EMBL" id="GAA0875862.1"/>
    </source>
</evidence>
<organism evidence="2 3">
    <name type="scientific">Wandonia haliotis</name>
    <dbReference type="NCBI Taxonomy" id="574963"/>
    <lineage>
        <taxon>Bacteria</taxon>
        <taxon>Pseudomonadati</taxon>
        <taxon>Bacteroidota</taxon>
        <taxon>Flavobacteriia</taxon>
        <taxon>Flavobacteriales</taxon>
        <taxon>Crocinitomicaceae</taxon>
        <taxon>Wandonia</taxon>
    </lineage>
</organism>
<proteinExistence type="predicted"/>
<dbReference type="EMBL" id="BAAAFH010000011">
    <property type="protein sequence ID" value="GAA0875862.1"/>
    <property type="molecule type" value="Genomic_DNA"/>
</dbReference>
<keyword evidence="3" id="KW-1185">Reference proteome</keyword>
<feature type="chain" id="PRO_5045903212" evidence="1">
    <location>
        <begin position="19"/>
        <end position="302"/>
    </location>
</feature>
<accession>A0ABN1MR96</accession>
<feature type="signal peptide" evidence="1">
    <location>
        <begin position="1"/>
        <end position="18"/>
    </location>
</feature>
<dbReference type="Proteomes" id="UP001501126">
    <property type="component" value="Unassembled WGS sequence"/>
</dbReference>
<keyword evidence="1" id="KW-0732">Signal</keyword>
<comment type="caution">
    <text evidence="2">The sequence shown here is derived from an EMBL/GenBank/DDBJ whole genome shotgun (WGS) entry which is preliminary data.</text>
</comment>
<evidence type="ECO:0000313" key="3">
    <source>
        <dbReference type="Proteomes" id="UP001501126"/>
    </source>
</evidence>